<dbReference type="EMBL" id="JACBZH010000001">
    <property type="protein sequence ID" value="NYH90669.1"/>
    <property type="molecule type" value="Genomic_DNA"/>
</dbReference>
<dbReference type="RefSeq" id="WP_179788197.1">
    <property type="nucleotide sequence ID" value="NZ_BAAARR010000016.1"/>
</dbReference>
<protein>
    <submittedName>
        <fullName evidence="3">Putative RNA-binding Zn ribbon-like protein</fullName>
    </submittedName>
</protein>
<organism evidence="3 4">
    <name type="scientific">Actinopolymorpha rutila</name>
    <dbReference type="NCBI Taxonomy" id="446787"/>
    <lineage>
        <taxon>Bacteria</taxon>
        <taxon>Bacillati</taxon>
        <taxon>Actinomycetota</taxon>
        <taxon>Actinomycetes</taxon>
        <taxon>Propionibacteriales</taxon>
        <taxon>Actinopolymorphaceae</taxon>
        <taxon>Actinopolymorpha</taxon>
    </lineage>
</organism>
<dbReference type="InterPro" id="IPR023286">
    <property type="entry name" value="ABATE_dom_sf"/>
</dbReference>
<dbReference type="AlphaFoldDB" id="A0A852ZMF9"/>
<comment type="caution">
    <text evidence="3">The sequence shown here is derived from an EMBL/GenBank/DDBJ whole genome shotgun (WGS) entry which is preliminary data.</text>
</comment>
<accession>A0A852ZMF9</accession>
<dbReference type="InterPro" id="IPR010852">
    <property type="entry name" value="ABATE"/>
</dbReference>
<evidence type="ECO:0000313" key="3">
    <source>
        <dbReference type="EMBL" id="NYH90669.1"/>
    </source>
</evidence>
<feature type="domain" description="Zinc finger CGNR" evidence="2">
    <location>
        <begin position="136"/>
        <end position="177"/>
    </location>
</feature>
<evidence type="ECO:0000259" key="2">
    <source>
        <dbReference type="Pfam" id="PF11706"/>
    </source>
</evidence>
<proteinExistence type="predicted"/>
<gene>
    <name evidence="3" type="ORF">F4554_003307</name>
</gene>
<dbReference type="Proteomes" id="UP000579605">
    <property type="component" value="Unassembled WGS sequence"/>
</dbReference>
<sequence length="202" mass="22058">MHFNHYGGSAARLATALVNQCRETAGHPRTDDTDELARILAAHQIEHGRLSRRDADDLAAWAAHLDRAYGEPDLDRQVALVNELLDLGASRPFVSRHGGRPPHLHYFPEDPDVVTRVRAQTAAGIAHVVCDAAGHRLGRCGREGCGAVFLDTSRNGRRRFCSLRCANRVRVADHRARATSRVHVSRAAAPPARRSAPPGPGR</sequence>
<dbReference type="Pfam" id="PF11706">
    <property type="entry name" value="zf-CGNR"/>
    <property type="match status" value="1"/>
</dbReference>
<keyword evidence="4" id="KW-1185">Reference proteome</keyword>
<feature type="compositionally biased region" description="Low complexity" evidence="1">
    <location>
        <begin position="185"/>
        <end position="196"/>
    </location>
</feature>
<dbReference type="PANTHER" id="PTHR35525:SF3">
    <property type="entry name" value="BLL6575 PROTEIN"/>
    <property type="match status" value="1"/>
</dbReference>
<feature type="region of interest" description="Disordered" evidence="1">
    <location>
        <begin position="177"/>
        <end position="202"/>
    </location>
</feature>
<dbReference type="Gene3D" id="1.10.3300.10">
    <property type="entry name" value="Jann2411-like domain"/>
    <property type="match status" value="1"/>
</dbReference>
<reference evidence="3 4" key="1">
    <citation type="submission" date="2020-07" db="EMBL/GenBank/DDBJ databases">
        <title>Sequencing the genomes of 1000 actinobacteria strains.</title>
        <authorList>
            <person name="Klenk H.-P."/>
        </authorList>
    </citation>
    <scope>NUCLEOTIDE SEQUENCE [LARGE SCALE GENOMIC DNA]</scope>
    <source>
        <strain evidence="3 4">DSM 18448</strain>
    </source>
</reference>
<evidence type="ECO:0000256" key="1">
    <source>
        <dbReference type="SAM" id="MobiDB-lite"/>
    </source>
</evidence>
<evidence type="ECO:0000313" key="4">
    <source>
        <dbReference type="Proteomes" id="UP000579605"/>
    </source>
</evidence>
<dbReference type="SUPFAM" id="SSF160904">
    <property type="entry name" value="Jann2411-like"/>
    <property type="match status" value="1"/>
</dbReference>
<name>A0A852ZMF9_9ACTN</name>
<dbReference type="PANTHER" id="PTHR35525">
    <property type="entry name" value="BLL6575 PROTEIN"/>
    <property type="match status" value="1"/>
</dbReference>
<dbReference type="InterPro" id="IPR021005">
    <property type="entry name" value="Znf_CGNR"/>
</dbReference>